<name>A0A220MHF8_9BACL</name>
<evidence type="ECO:0000313" key="2">
    <source>
        <dbReference type="Proteomes" id="UP000197781"/>
    </source>
</evidence>
<protein>
    <submittedName>
        <fullName evidence="1">Uncharacterized protein</fullName>
    </submittedName>
</protein>
<organism evidence="1 2">
    <name type="scientific">Brevibacillus formosus</name>
    <dbReference type="NCBI Taxonomy" id="54913"/>
    <lineage>
        <taxon>Bacteria</taxon>
        <taxon>Bacillati</taxon>
        <taxon>Bacillota</taxon>
        <taxon>Bacilli</taxon>
        <taxon>Bacillales</taxon>
        <taxon>Paenibacillaceae</taxon>
        <taxon>Brevibacillus</taxon>
    </lineage>
</organism>
<evidence type="ECO:0000313" key="1">
    <source>
        <dbReference type="EMBL" id="ASJ54199.1"/>
    </source>
</evidence>
<dbReference type="KEGG" id="bfm:BP422_11965"/>
<dbReference type="Proteomes" id="UP000197781">
    <property type="component" value="Chromosome"/>
</dbReference>
<reference evidence="1 2" key="1">
    <citation type="submission" date="2016-11" db="EMBL/GenBank/DDBJ databases">
        <authorList>
            <person name="Jaros S."/>
            <person name="Januszkiewicz K."/>
            <person name="Wedrychowicz H."/>
        </authorList>
    </citation>
    <scope>NUCLEOTIDE SEQUENCE [LARGE SCALE GENOMIC DNA]</scope>
    <source>
        <strain evidence="1 2">NF2</strain>
    </source>
</reference>
<dbReference type="EMBL" id="CP018145">
    <property type="protein sequence ID" value="ASJ54199.1"/>
    <property type="molecule type" value="Genomic_DNA"/>
</dbReference>
<sequence>MINVFLSINNNAEVMQLPVPPSEYNVPSPWGSEQVDGLQQSLLLIGLEGLQSVDIKSFFPIRDYPFLQNRSMWGMAYVNTIKRWRKMRIPIRLVIVDSKGAQSLNMAVAITNFEHGVGRSGDIDYTLQMTEFPFVSTARS</sequence>
<accession>A0A220MHF8</accession>
<gene>
    <name evidence="1" type="ORF">BP422_11965</name>
</gene>
<dbReference type="AlphaFoldDB" id="A0A220MHF8"/>
<proteinExistence type="predicted"/>